<protein>
    <submittedName>
        <fullName evidence="2">Tetratricopeptide repeat protein 39B-like isoform X1</fullName>
    </submittedName>
</protein>
<accession>A0ABM1DPW9</accession>
<dbReference type="SMART" id="SM00028">
    <property type="entry name" value="TPR"/>
    <property type="match status" value="3"/>
</dbReference>
<dbReference type="RefSeq" id="XP_014661990.1">
    <property type="nucleotide sequence ID" value="XM_014806504.1"/>
</dbReference>
<dbReference type="Pfam" id="PF10300">
    <property type="entry name" value="Iml2-TPR_39"/>
    <property type="match status" value="1"/>
</dbReference>
<dbReference type="PANTHER" id="PTHR31859:SF9">
    <property type="entry name" value="TETRATRICOPEPTIDE REPEAT PROTEIN 39B"/>
    <property type="match status" value="1"/>
</dbReference>
<organism evidence="1 2">
    <name type="scientific">Priapulus caudatus</name>
    <name type="common">Priapulid worm</name>
    <dbReference type="NCBI Taxonomy" id="37621"/>
    <lineage>
        <taxon>Eukaryota</taxon>
        <taxon>Metazoa</taxon>
        <taxon>Ecdysozoa</taxon>
        <taxon>Scalidophora</taxon>
        <taxon>Priapulida</taxon>
        <taxon>Priapulimorpha</taxon>
        <taxon>Priapulimorphida</taxon>
        <taxon>Priapulidae</taxon>
        <taxon>Priapulus</taxon>
    </lineage>
</organism>
<gene>
    <name evidence="2" type="primary">LOC106805037</name>
</gene>
<sequence length="392" mass="44680">MILLSYHTVATYVLGTGDGDIELAESVLGPCLQDYPNGVIFRFFEGRVCEIKGEVDQAIKIFEDSMSLQIEWKQFHDLCYWELMWCHSFRCDWLQAYNYAEKLRMESRWSRATYAYQQAAFLLMQDDVSAETRQHVIDILADIPNLKQKVAGKSIPVEKFALRKARKFAMQGNRLVLPGLELIYIWNGFNIIGKTPALLEPLVQRVERTLVELDATKDENENYAEDFALCMLLKGMCLKGLKCTTQAENCFREAAACDKRIRYDHYIVPYSLVELGLLFMRDGRFEEAKRTLEQARGYYKHYSLESRLHFRIHSALAEVRQHVSPDHLKAEFKPAGYSPMHSGGSFPQPLTPPPEAVIGAGMASAIQPLTSDGAELDRLNCDTACEAIEKPI</sequence>
<dbReference type="InterPro" id="IPR011990">
    <property type="entry name" value="TPR-like_helical_dom_sf"/>
</dbReference>
<dbReference type="GeneID" id="106805037"/>
<dbReference type="Proteomes" id="UP000695022">
    <property type="component" value="Unplaced"/>
</dbReference>
<dbReference type="InterPro" id="IPR019734">
    <property type="entry name" value="TPR_rpt"/>
</dbReference>
<proteinExistence type="predicted"/>
<dbReference type="SUPFAM" id="SSF48452">
    <property type="entry name" value="TPR-like"/>
    <property type="match status" value="1"/>
</dbReference>
<evidence type="ECO:0000313" key="1">
    <source>
        <dbReference type="Proteomes" id="UP000695022"/>
    </source>
</evidence>
<name>A0ABM1DPW9_PRICU</name>
<reference evidence="2" key="1">
    <citation type="submission" date="2025-08" db="UniProtKB">
        <authorList>
            <consortium name="RefSeq"/>
        </authorList>
    </citation>
    <scope>IDENTIFICATION</scope>
</reference>
<dbReference type="PANTHER" id="PTHR31859">
    <property type="entry name" value="TETRATRICOPEPTIDE REPEAT PROTEIN 39 FAMILY MEMBER"/>
    <property type="match status" value="1"/>
</dbReference>
<evidence type="ECO:0000313" key="2">
    <source>
        <dbReference type="RefSeq" id="XP_014661990.1"/>
    </source>
</evidence>
<keyword evidence="1" id="KW-1185">Reference proteome</keyword>
<dbReference type="Gene3D" id="1.25.40.10">
    <property type="entry name" value="Tetratricopeptide repeat domain"/>
    <property type="match status" value="1"/>
</dbReference>
<dbReference type="InterPro" id="IPR019412">
    <property type="entry name" value="IML2/TPR_39"/>
</dbReference>